<name>A0A8S5SLA4_9CAUD</name>
<reference evidence="1" key="1">
    <citation type="journal article" date="2021" name="Proc. Natl. Acad. Sci. U.S.A.">
        <title>A Catalog of Tens of Thousands of Viruses from Human Metagenomes Reveals Hidden Associations with Chronic Diseases.</title>
        <authorList>
            <person name="Tisza M.J."/>
            <person name="Buck C.B."/>
        </authorList>
    </citation>
    <scope>NUCLEOTIDE SEQUENCE</scope>
    <source>
        <strain evidence="1">CtHMt20</strain>
    </source>
</reference>
<evidence type="ECO:0008006" key="2">
    <source>
        <dbReference type="Google" id="ProtNLM"/>
    </source>
</evidence>
<accession>A0A8S5SLA4</accession>
<dbReference type="Pfam" id="PF19791">
    <property type="entry name" value="DUF6275"/>
    <property type="match status" value="1"/>
</dbReference>
<protein>
    <recommendedName>
        <fullName evidence="2">Phage protein</fullName>
    </recommendedName>
</protein>
<dbReference type="InterPro" id="IPR046242">
    <property type="entry name" value="DUF6275"/>
</dbReference>
<proteinExistence type="predicted"/>
<sequence>MNYQEKAKQIVIDYYNERVEKTDNKKLTENEVFVVWFSKTLQNWKALISTTISDGMYYEVTYNGDKKETYLDAYKKWENVCVKNVED</sequence>
<evidence type="ECO:0000313" key="1">
    <source>
        <dbReference type="EMBL" id="DAF51793.1"/>
    </source>
</evidence>
<organism evidence="1">
    <name type="scientific">Podoviridae sp. ctHMt20</name>
    <dbReference type="NCBI Taxonomy" id="2827728"/>
    <lineage>
        <taxon>Viruses</taxon>
        <taxon>Duplodnaviria</taxon>
        <taxon>Heunggongvirae</taxon>
        <taxon>Uroviricota</taxon>
        <taxon>Caudoviricetes</taxon>
    </lineage>
</organism>
<dbReference type="EMBL" id="BK032622">
    <property type="protein sequence ID" value="DAF51793.1"/>
    <property type="molecule type" value="Genomic_DNA"/>
</dbReference>